<keyword evidence="1" id="KW-0805">Transcription regulation</keyword>
<dbReference type="EMBL" id="PYAX01000001">
    <property type="protein sequence ID" value="PSL57797.1"/>
    <property type="molecule type" value="Genomic_DNA"/>
</dbReference>
<dbReference type="Gene3D" id="2.60.120.10">
    <property type="entry name" value="Jelly Rolls"/>
    <property type="match status" value="1"/>
</dbReference>
<dbReference type="InterPro" id="IPR036390">
    <property type="entry name" value="WH_DNA-bd_sf"/>
</dbReference>
<dbReference type="RefSeq" id="WP_106613241.1">
    <property type="nucleotide sequence ID" value="NZ_PYAX01000001.1"/>
</dbReference>
<evidence type="ECO:0000256" key="2">
    <source>
        <dbReference type="ARBA" id="ARBA00023125"/>
    </source>
</evidence>
<feature type="domain" description="Cyclic nucleotide-binding" evidence="4">
    <location>
        <begin position="12"/>
        <end position="115"/>
    </location>
</feature>
<dbReference type="CDD" id="cd00038">
    <property type="entry name" value="CAP_ED"/>
    <property type="match status" value="1"/>
</dbReference>
<dbReference type="SUPFAM" id="SSF51206">
    <property type="entry name" value="cAMP-binding domain-like"/>
    <property type="match status" value="1"/>
</dbReference>
<dbReference type="PROSITE" id="PS50042">
    <property type="entry name" value="CNMP_BINDING_3"/>
    <property type="match status" value="1"/>
</dbReference>
<dbReference type="Pfam" id="PF13545">
    <property type="entry name" value="HTH_Crp_2"/>
    <property type="match status" value="1"/>
</dbReference>
<comment type="caution">
    <text evidence="6">The sequence shown here is derived from an EMBL/GenBank/DDBJ whole genome shotgun (WGS) entry which is preliminary data.</text>
</comment>
<sequence length="227" mass="24883">MAIPSGWPTGTYLETVSAAGRAALLQLGVQKVFRRGEALVREGERSDHVILLVQGLVKATVTLENGRVALLNVKVGGDVVGEMAFLTGKPRSATVTACVDTRTRVISAAQFTDYLTRFPAAHFDLDKMILRTLEWGEQRRMDFNGYAASVRLARVLAYLTDAYGHQGGDGIALKLNLTQGEIGSLVGVEEDTARREFRTLRDRGVITMGYRSTTIVDRDVLRKIAEL</sequence>
<dbReference type="InterPro" id="IPR018490">
    <property type="entry name" value="cNMP-bd_dom_sf"/>
</dbReference>
<evidence type="ECO:0000259" key="4">
    <source>
        <dbReference type="PROSITE" id="PS50042"/>
    </source>
</evidence>
<evidence type="ECO:0000313" key="6">
    <source>
        <dbReference type="EMBL" id="PSL57797.1"/>
    </source>
</evidence>
<dbReference type="GO" id="GO:0005829">
    <property type="term" value="C:cytosol"/>
    <property type="evidence" value="ECO:0007669"/>
    <property type="project" value="TreeGrafter"/>
</dbReference>
<dbReference type="Proteomes" id="UP000241118">
    <property type="component" value="Unassembled WGS sequence"/>
</dbReference>
<name>A0A2P8IH45_SACCR</name>
<dbReference type="InterPro" id="IPR000595">
    <property type="entry name" value="cNMP-bd_dom"/>
</dbReference>
<dbReference type="InterPro" id="IPR012318">
    <property type="entry name" value="HTH_CRP"/>
</dbReference>
<dbReference type="GO" id="GO:0003677">
    <property type="term" value="F:DNA binding"/>
    <property type="evidence" value="ECO:0007669"/>
    <property type="project" value="UniProtKB-KW"/>
</dbReference>
<feature type="domain" description="HTH crp-type" evidence="5">
    <location>
        <begin position="146"/>
        <end position="219"/>
    </location>
</feature>
<evidence type="ECO:0000313" key="7">
    <source>
        <dbReference type="Proteomes" id="UP000241118"/>
    </source>
</evidence>
<dbReference type="PANTHER" id="PTHR24567">
    <property type="entry name" value="CRP FAMILY TRANSCRIPTIONAL REGULATORY PROTEIN"/>
    <property type="match status" value="1"/>
</dbReference>
<reference evidence="6 7" key="1">
    <citation type="submission" date="2018-03" db="EMBL/GenBank/DDBJ databases">
        <title>Genomic Encyclopedia of Type Strains, Phase III (KMG-III): the genomes of soil and plant-associated and newly described type strains.</title>
        <authorList>
            <person name="Whitman W."/>
        </authorList>
    </citation>
    <scope>NUCLEOTIDE SEQUENCE [LARGE SCALE GENOMIC DNA]</scope>
    <source>
        <strain evidence="6 7">CGMCC 4.7097</strain>
    </source>
</reference>
<dbReference type="PROSITE" id="PS51063">
    <property type="entry name" value="HTH_CRP_2"/>
    <property type="match status" value="1"/>
</dbReference>
<keyword evidence="2" id="KW-0238">DNA-binding</keyword>
<dbReference type="InterPro" id="IPR050397">
    <property type="entry name" value="Env_Response_Regulators"/>
</dbReference>
<dbReference type="SUPFAM" id="SSF46785">
    <property type="entry name" value="Winged helix' DNA-binding domain"/>
    <property type="match status" value="1"/>
</dbReference>
<dbReference type="InterPro" id="IPR036388">
    <property type="entry name" value="WH-like_DNA-bd_sf"/>
</dbReference>
<dbReference type="OrthoDB" id="41390at2"/>
<evidence type="ECO:0000256" key="3">
    <source>
        <dbReference type="ARBA" id="ARBA00023163"/>
    </source>
</evidence>
<dbReference type="InterPro" id="IPR014710">
    <property type="entry name" value="RmlC-like_jellyroll"/>
</dbReference>
<dbReference type="AlphaFoldDB" id="A0A2P8IH45"/>
<protein>
    <submittedName>
        <fullName evidence="6">CRP-like cAMP-binding protein</fullName>
    </submittedName>
</protein>
<keyword evidence="3" id="KW-0804">Transcription</keyword>
<dbReference type="Gene3D" id="1.10.10.10">
    <property type="entry name" value="Winged helix-like DNA-binding domain superfamily/Winged helix DNA-binding domain"/>
    <property type="match status" value="1"/>
</dbReference>
<evidence type="ECO:0000256" key="1">
    <source>
        <dbReference type="ARBA" id="ARBA00023015"/>
    </source>
</evidence>
<accession>A0A2P8IH45</accession>
<dbReference type="SMART" id="SM00100">
    <property type="entry name" value="cNMP"/>
    <property type="match status" value="1"/>
</dbReference>
<organism evidence="6 7">
    <name type="scientific">Saccharothrix carnea</name>
    <dbReference type="NCBI Taxonomy" id="1280637"/>
    <lineage>
        <taxon>Bacteria</taxon>
        <taxon>Bacillati</taxon>
        <taxon>Actinomycetota</taxon>
        <taxon>Actinomycetes</taxon>
        <taxon>Pseudonocardiales</taxon>
        <taxon>Pseudonocardiaceae</taxon>
        <taxon>Saccharothrix</taxon>
    </lineage>
</organism>
<keyword evidence="7" id="KW-1185">Reference proteome</keyword>
<gene>
    <name evidence="6" type="ORF">B0I31_1018</name>
</gene>
<dbReference type="Pfam" id="PF00027">
    <property type="entry name" value="cNMP_binding"/>
    <property type="match status" value="1"/>
</dbReference>
<proteinExistence type="predicted"/>
<evidence type="ECO:0000259" key="5">
    <source>
        <dbReference type="PROSITE" id="PS51063"/>
    </source>
</evidence>
<dbReference type="GO" id="GO:0003700">
    <property type="term" value="F:DNA-binding transcription factor activity"/>
    <property type="evidence" value="ECO:0007669"/>
    <property type="project" value="TreeGrafter"/>
</dbReference>
<dbReference type="PANTHER" id="PTHR24567:SF74">
    <property type="entry name" value="HTH-TYPE TRANSCRIPTIONAL REGULATOR ARCR"/>
    <property type="match status" value="1"/>
</dbReference>